<evidence type="ECO:0000256" key="1">
    <source>
        <dbReference type="ARBA" id="ARBA00009684"/>
    </source>
</evidence>
<dbReference type="eggNOG" id="COG1947">
    <property type="taxonomic scope" value="Bacteria"/>
</dbReference>
<dbReference type="HOGENOM" id="CLU_053057_1_1_11"/>
<dbReference type="Gene3D" id="3.30.230.10">
    <property type="match status" value="1"/>
</dbReference>
<dbReference type="GO" id="GO:0050515">
    <property type="term" value="F:4-(cytidine 5'-diphospho)-2-C-methyl-D-erythritol kinase activity"/>
    <property type="evidence" value="ECO:0007669"/>
    <property type="project" value="UniProtKB-UniRule"/>
</dbReference>
<dbReference type="PANTHER" id="PTHR43527:SF2">
    <property type="entry name" value="4-DIPHOSPHOCYTIDYL-2-C-METHYL-D-ERYTHRITOL KINASE, CHLOROPLASTIC"/>
    <property type="match status" value="1"/>
</dbReference>
<evidence type="ECO:0000256" key="8">
    <source>
        <dbReference type="ARBA" id="ARBA00032554"/>
    </source>
</evidence>
<comment type="catalytic activity">
    <reaction evidence="9">
        <text>4-CDP-2-C-methyl-D-erythritol + ATP = 4-CDP-2-C-methyl-D-erythritol 2-phosphate + ADP + H(+)</text>
        <dbReference type="Rhea" id="RHEA:18437"/>
        <dbReference type="ChEBI" id="CHEBI:15378"/>
        <dbReference type="ChEBI" id="CHEBI:30616"/>
        <dbReference type="ChEBI" id="CHEBI:57823"/>
        <dbReference type="ChEBI" id="CHEBI:57919"/>
        <dbReference type="ChEBI" id="CHEBI:456216"/>
        <dbReference type="EC" id="2.7.1.148"/>
    </reaction>
</comment>
<dbReference type="InterPro" id="IPR006204">
    <property type="entry name" value="GHMP_kinase_N_dom"/>
</dbReference>
<feature type="active site" evidence="9">
    <location>
        <position position="20"/>
    </location>
</feature>
<keyword evidence="6 9" id="KW-0418">Kinase</keyword>
<organism evidence="12 13">
    <name type="scientific">Rothia mucilaginosa (strain DY-18)</name>
    <name type="common">Stomatococcus mucilaginosus</name>
    <dbReference type="NCBI Taxonomy" id="680646"/>
    <lineage>
        <taxon>Bacteria</taxon>
        <taxon>Bacillati</taxon>
        <taxon>Actinomycetota</taxon>
        <taxon>Actinomycetes</taxon>
        <taxon>Micrococcales</taxon>
        <taxon>Micrococcaceae</taxon>
        <taxon>Rothia</taxon>
    </lineage>
</organism>
<dbReference type="SUPFAM" id="SSF55060">
    <property type="entry name" value="GHMP Kinase, C-terminal domain"/>
    <property type="match status" value="1"/>
</dbReference>
<evidence type="ECO:0000256" key="6">
    <source>
        <dbReference type="ARBA" id="ARBA00022777"/>
    </source>
</evidence>
<reference evidence="13" key="1">
    <citation type="submission" date="2009-07" db="EMBL/GenBank/DDBJ databases">
        <title>Complete genome sequence of Rothia mucilaginosa DJ.</title>
        <authorList>
            <person name="Yamane K."/>
            <person name="Nambu T."/>
            <person name="Mashimo C."/>
            <person name="Sugimori C."/>
            <person name="Yamanaka T."/>
            <person name="Leung K."/>
            <person name="Fukushima H."/>
        </authorList>
    </citation>
    <scope>NUCLEOTIDE SEQUENCE [LARGE SCALE GENOMIC DNA]</scope>
    <source>
        <strain evidence="13">DY-18</strain>
    </source>
</reference>
<dbReference type="AlphaFoldDB" id="D2NP60"/>
<evidence type="ECO:0000259" key="10">
    <source>
        <dbReference type="Pfam" id="PF00288"/>
    </source>
</evidence>
<keyword evidence="7 9" id="KW-0067">ATP-binding</keyword>
<proteinExistence type="inferred from homology"/>
<evidence type="ECO:0000256" key="2">
    <source>
        <dbReference type="ARBA" id="ARBA00012052"/>
    </source>
</evidence>
<comment type="pathway">
    <text evidence="9">Isoprenoid biosynthesis; isopentenyl diphosphate biosynthesis via DXP pathway; isopentenyl diphosphate from 1-deoxy-D-xylulose 5-phosphate: step 3/6.</text>
</comment>
<keyword evidence="9" id="KW-0414">Isoprene biosynthesis</keyword>
<protein>
    <recommendedName>
        <fullName evidence="3 9">4-diphosphocytidyl-2-C-methyl-D-erythritol kinase</fullName>
        <shortName evidence="9">CMK</shortName>
        <ecNumber evidence="2 9">2.7.1.148</ecNumber>
    </recommendedName>
    <alternativeName>
        <fullName evidence="8 9">4-(cytidine-5'-diphospho)-2-C-methyl-D-erythritol kinase</fullName>
    </alternativeName>
</protein>
<dbReference type="EC" id="2.7.1.148" evidence="2 9"/>
<name>D2NP60_ROTMD</name>
<evidence type="ECO:0000256" key="3">
    <source>
        <dbReference type="ARBA" id="ARBA00017473"/>
    </source>
</evidence>
<feature type="domain" description="GHMP kinase C-terminal" evidence="11">
    <location>
        <begin position="260"/>
        <end position="327"/>
    </location>
</feature>
<evidence type="ECO:0000313" key="13">
    <source>
        <dbReference type="Proteomes" id="UP000001883"/>
    </source>
</evidence>
<evidence type="ECO:0000256" key="5">
    <source>
        <dbReference type="ARBA" id="ARBA00022741"/>
    </source>
</evidence>
<evidence type="ECO:0000313" key="12">
    <source>
        <dbReference type="EMBL" id="BAI65428.1"/>
    </source>
</evidence>
<dbReference type="STRING" id="680646.RMDY18_15960"/>
<dbReference type="GO" id="GO:0016114">
    <property type="term" value="P:terpenoid biosynthetic process"/>
    <property type="evidence" value="ECO:0007669"/>
    <property type="project" value="InterPro"/>
</dbReference>
<dbReference type="GO" id="GO:0019288">
    <property type="term" value="P:isopentenyl diphosphate biosynthetic process, methylerythritol 4-phosphate pathway"/>
    <property type="evidence" value="ECO:0007669"/>
    <property type="project" value="UniProtKB-UniRule"/>
</dbReference>
<feature type="domain" description="GHMP kinase N-terminal" evidence="10">
    <location>
        <begin position="93"/>
        <end position="176"/>
    </location>
</feature>
<dbReference type="InterPro" id="IPR014721">
    <property type="entry name" value="Ribsml_uS5_D2-typ_fold_subgr"/>
</dbReference>
<feature type="active site" evidence="9">
    <location>
        <position position="171"/>
    </location>
</feature>
<dbReference type="Pfam" id="PF00288">
    <property type="entry name" value="GHMP_kinases_N"/>
    <property type="match status" value="1"/>
</dbReference>
<dbReference type="Gene3D" id="3.30.70.890">
    <property type="entry name" value="GHMP kinase, C-terminal domain"/>
    <property type="match status" value="1"/>
</dbReference>
<dbReference type="KEGG" id="rmu:RMDY18_15960"/>
<accession>D2NP60</accession>
<dbReference type="GO" id="GO:0005524">
    <property type="term" value="F:ATP binding"/>
    <property type="evidence" value="ECO:0007669"/>
    <property type="project" value="UniProtKB-UniRule"/>
</dbReference>
<dbReference type="InterPro" id="IPR004424">
    <property type="entry name" value="IspE"/>
</dbReference>
<feature type="binding site" evidence="9">
    <location>
        <begin position="123"/>
        <end position="133"/>
    </location>
    <ligand>
        <name>ATP</name>
        <dbReference type="ChEBI" id="CHEBI:30616"/>
    </ligand>
</feature>
<dbReference type="InterPro" id="IPR020568">
    <property type="entry name" value="Ribosomal_Su5_D2-typ_SF"/>
</dbReference>
<dbReference type="Pfam" id="PF08544">
    <property type="entry name" value="GHMP_kinases_C"/>
    <property type="match status" value="1"/>
</dbReference>
<gene>
    <name evidence="9" type="primary">ispE</name>
    <name evidence="12" type="ordered locus">RMDY18_15960</name>
</gene>
<keyword evidence="5 9" id="KW-0547">Nucleotide-binding</keyword>
<reference evidence="12 13" key="2">
    <citation type="journal article" date="2010" name="J Osaka Dent Univ">
        <title>Isolation and identification of Rothia mucilaginosa from persistent apical periodontitis lesions.</title>
        <authorList>
            <person name="Yamane K."/>
            <person name="Yoshida M."/>
            <person name="Fujihira T."/>
            <person name="Baba T."/>
            <person name="Tsuji N."/>
            <person name="Hayashi H."/>
            <person name="Sugimori C."/>
            <person name="Yamanaka T."/>
            <person name="Mashimo C."/>
            <person name="Nambu T."/>
            <person name="Kawai H."/>
            <person name="Fukushima H."/>
        </authorList>
    </citation>
    <scope>NUCLEOTIDE SEQUENCE [LARGE SCALE GENOMIC DNA]</scope>
    <source>
        <strain evidence="12 13">DY-18</strain>
    </source>
</reference>
<dbReference type="UniPathway" id="UPA00056">
    <property type="reaction ID" value="UER00094"/>
</dbReference>
<sequence length="339" mass="34807">MYALMSTASQTAISVDAPGKVNLYLAVGDVRPDGYHPLTTLFAAVSLTETITVSEGQAPGLSLSMDIVPGSLVDQQMQAGQFDPAAVPMDERNLVYHAAALILAEHGIESVPALHLHIAKAVPVAGGMAGGSADAAAALIATDRYLHATGRTGALLTQTDYERLAAQLGADIPFSVRAALGQTLALGQGTGTELQNIAAPREPLHLVIVAAQFGLSTPSVFKQLDAGRASGLYPASGKLVEPVELLSTLNSYDGSEAALASLAPLLRNDLQAPALSCAPQLEQTLNLRESEGVYASLVSGSGPTVLLLVSSQTRAEALASTLRAAGNHAVSAVSAILHH</sequence>
<comment type="similarity">
    <text evidence="1 9">Belongs to the GHMP kinase family. IspE subfamily.</text>
</comment>
<evidence type="ECO:0000256" key="7">
    <source>
        <dbReference type="ARBA" id="ARBA00022840"/>
    </source>
</evidence>
<comment type="function">
    <text evidence="9">Catalyzes the phosphorylation of the position 2 hydroxy group of 4-diphosphocytidyl-2C-methyl-D-erythritol.</text>
</comment>
<dbReference type="PANTHER" id="PTHR43527">
    <property type="entry name" value="4-DIPHOSPHOCYTIDYL-2-C-METHYL-D-ERYTHRITOL KINASE, CHLOROPLASTIC"/>
    <property type="match status" value="1"/>
</dbReference>
<dbReference type="InterPro" id="IPR036554">
    <property type="entry name" value="GHMP_kinase_C_sf"/>
</dbReference>
<dbReference type="EMBL" id="AP011540">
    <property type="protein sequence ID" value="BAI65428.1"/>
    <property type="molecule type" value="Genomic_DNA"/>
</dbReference>
<evidence type="ECO:0000256" key="4">
    <source>
        <dbReference type="ARBA" id="ARBA00022679"/>
    </source>
</evidence>
<evidence type="ECO:0000259" key="11">
    <source>
        <dbReference type="Pfam" id="PF08544"/>
    </source>
</evidence>
<keyword evidence="4 9" id="KW-0808">Transferase</keyword>
<dbReference type="InterPro" id="IPR013750">
    <property type="entry name" value="GHMP_kinase_C_dom"/>
</dbReference>
<dbReference type="HAMAP" id="MF_00061">
    <property type="entry name" value="IspE"/>
    <property type="match status" value="1"/>
</dbReference>
<dbReference type="SUPFAM" id="SSF54211">
    <property type="entry name" value="Ribosomal protein S5 domain 2-like"/>
    <property type="match status" value="1"/>
</dbReference>
<evidence type="ECO:0000256" key="9">
    <source>
        <dbReference type="HAMAP-Rule" id="MF_00061"/>
    </source>
</evidence>
<reference evidence="12 13" key="3">
    <citation type="journal article" date="2010" name="Sequencing">
        <title>Complete Genome Sequence of Rothia mucilaginosa DY-18: A Clinical Isolate with Dense Meshwork-Like Structures from a Persistent Apical Periodontitis Lesion.</title>
        <authorList>
            <person name="Yamane K."/>
            <person name="Nambu T."/>
            <person name="Yamanaka T."/>
            <person name="Mashimo C."/>
            <person name="Sugimori C."/>
            <person name="Leung K.-P."/>
            <person name="Fukushima H."/>
        </authorList>
    </citation>
    <scope>NUCLEOTIDE SEQUENCE [LARGE SCALE GENOMIC DNA]</scope>
    <source>
        <strain evidence="12 13">DY-18</strain>
    </source>
</reference>
<dbReference type="Proteomes" id="UP000001883">
    <property type="component" value="Chromosome"/>
</dbReference>
<dbReference type="PIRSF" id="PIRSF010376">
    <property type="entry name" value="IspE"/>
    <property type="match status" value="1"/>
</dbReference>
<keyword evidence="13" id="KW-1185">Reference proteome</keyword>